<dbReference type="InterPro" id="IPR019191">
    <property type="entry name" value="Essential_protein_Yae1_N"/>
</dbReference>
<evidence type="ECO:0000313" key="4">
    <source>
        <dbReference type="Proteomes" id="UP001497512"/>
    </source>
</evidence>
<evidence type="ECO:0000256" key="1">
    <source>
        <dbReference type="ARBA" id="ARBA00038090"/>
    </source>
</evidence>
<evidence type="ECO:0000259" key="2">
    <source>
        <dbReference type="Pfam" id="PF09811"/>
    </source>
</evidence>
<reference evidence="3" key="1">
    <citation type="submission" date="2024-02" db="EMBL/GenBank/DDBJ databases">
        <authorList>
            <consortium name="ELIXIR-Norway"/>
            <consortium name="Elixir Norway"/>
        </authorList>
    </citation>
    <scope>NUCLEOTIDE SEQUENCE</scope>
</reference>
<comment type="similarity">
    <text evidence="1">Belongs to the LTO1 family.</text>
</comment>
<evidence type="ECO:0000313" key="3">
    <source>
        <dbReference type="EMBL" id="CAK9200488.1"/>
    </source>
</evidence>
<dbReference type="Pfam" id="PF09811">
    <property type="entry name" value="Yae1_N"/>
    <property type="match status" value="1"/>
</dbReference>
<proteinExistence type="inferred from homology"/>
<sequence>MRDRDDEEEEDIFDSVVNLEGSHLQQGFDDGFRDGVAAGKEEGREVGLKTGFELGEEIGFYRGCCDVWKAAIEKDANAFFSARAQRNVRQFDEQLISYPLLNPQDERLQDLVDTIRAKFRAIMSMLSIHLDYEGYPKPNLTDDASF</sequence>
<feature type="domain" description="Essential protein Yae1 N-terminal" evidence="2">
    <location>
        <begin position="27"/>
        <end position="65"/>
    </location>
</feature>
<dbReference type="Proteomes" id="UP001497512">
    <property type="component" value="Chromosome 13"/>
</dbReference>
<protein>
    <recommendedName>
        <fullName evidence="2">Essential protein Yae1 N-terminal domain-containing protein</fullName>
    </recommendedName>
</protein>
<accession>A0ABP0TRA6</accession>
<keyword evidence="4" id="KW-1185">Reference proteome</keyword>
<name>A0ABP0TRA6_9BRYO</name>
<dbReference type="EMBL" id="OZ019905">
    <property type="protein sequence ID" value="CAK9200488.1"/>
    <property type="molecule type" value="Genomic_DNA"/>
</dbReference>
<dbReference type="PANTHER" id="PTHR28532">
    <property type="entry name" value="GEO13458P1"/>
    <property type="match status" value="1"/>
</dbReference>
<dbReference type="PANTHER" id="PTHR28532:SF1">
    <property type="entry name" value="ORAL CANCER OVEREXPRESSED 1"/>
    <property type="match status" value="1"/>
</dbReference>
<organism evidence="3 4">
    <name type="scientific">Sphagnum troendelagicum</name>
    <dbReference type="NCBI Taxonomy" id="128251"/>
    <lineage>
        <taxon>Eukaryota</taxon>
        <taxon>Viridiplantae</taxon>
        <taxon>Streptophyta</taxon>
        <taxon>Embryophyta</taxon>
        <taxon>Bryophyta</taxon>
        <taxon>Sphagnophytina</taxon>
        <taxon>Sphagnopsida</taxon>
        <taxon>Sphagnales</taxon>
        <taxon>Sphagnaceae</taxon>
        <taxon>Sphagnum</taxon>
    </lineage>
</organism>
<dbReference type="InterPro" id="IPR052436">
    <property type="entry name" value="LTO1_adapter"/>
</dbReference>
<gene>
    <name evidence="3" type="ORF">CSSPTR1EN2_LOCUS5432</name>
</gene>